<reference evidence="2" key="1">
    <citation type="submission" date="2020-07" db="EMBL/GenBank/DDBJ databases">
        <title>Genome sequence and genetic diversity analysis of an under-domesticated orphan crop, white fonio (Digitaria exilis).</title>
        <authorList>
            <person name="Bennetzen J.L."/>
            <person name="Chen S."/>
            <person name="Ma X."/>
            <person name="Wang X."/>
            <person name="Yssel A.E.J."/>
            <person name="Chaluvadi S.R."/>
            <person name="Johnson M."/>
            <person name="Gangashetty P."/>
            <person name="Hamidou F."/>
            <person name="Sanogo M.D."/>
            <person name="Zwaenepoel A."/>
            <person name="Wallace J."/>
            <person name="Van De Peer Y."/>
            <person name="Van Deynze A."/>
        </authorList>
    </citation>
    <scope>NUCLEOTIDE SEQUENCE</scope>
    <source>
        <tissue evidence="2">Leaves</tissue>
    </source>
</reference>
<dbReference type="OrthoDB" id="601691at2759"/>
<feature type="compositionally biased region" description="Basic and acidic residues" evidence="1">
    <location>
        <begin position="26"/>
        <end position="36"/>
    </location>
</feature>
<dbReference type="InterPro" id="IPR012438">
    <property type="entry name" value="DUF1639"/>
</dbReference>
<sequence>MRETGRAKATCTRIWPNSKYTHAWTRMDQEAKDPRPSRSPSEPNLFLQWGSRKRLRCVKTRDDGSPSPSPSESLRRAVPRSSRPLLGADIAPFRSPRRPSTLQRRKSDSQANEYKQSMTLSPEKDRYYSTRGSPFPFEGNGFDFGGLTEEKGTTALPRFFIALSNKEKEEDFMAMKGCKLPQRPKKRPKLMQKCLHMVSPGAWLSDLSHERYEVREKKSSKKVNEDARRGLRAELGEGDDGTPVEIDDSNLYPLAFVNAAGENLIVLTVVFPLLESSHRACYYLVYDSDDMSLAMIPSAPDEDPVSGSLTTLNGSSLFPRAATARMEAKCPSLMPDGTLSPGAQHAQENRGVHG</sequence>
<feature type="region of interest" description="Disordered" evidence="1">
    <location>
        <begin position="217"/>
        <end position="240"/>
    </location>
</feature>
<evidence type="ECO:0000256" key="1">
    <source>
        <dbReference type="SAM" id="MobiDB-lite"/>
    </source>
</evidence>
<accession>A0A835EUQ7</accession>
<gene>
    <name evidence="2" type="ORF">HU200_029690</name>
</gene>
<dbReference type="AlphaFoldDB" id="A0A835EUQ7"/>
<proteinExistence type="predicted"/>
<feature type="compositionally biased region" description="Basic and acidic residues" evidence="1">
    <location>
        <begin position="217"/>
        <end position="235"/>
    </location>
</feature>
<dbReference type="PANTHER" id="PTHR33130">
    <property type="entry name" value="PUTATIVE (DUF1639)-RELATED"/>
    <property type="match status" value="1"/>
</dbReference>
<feature type="compositionally biased region" description="Polar residues" evidence="1">
    <location>
        <begin position="109"/>
        <end position="120"/>
    </location>
</feature>
<name>A0A835EUQ7_9POAL</name>
<dbReference type="EMBL" id="JACEFO010001754">
    <property type="protein sequence ID" value="KAF8709969.1"/>
    <property type="molecule type" value="Genomic_DNA"/>
</dbReference>
<dbReference type="PANTHER" id="PTHR33130:SF12">
    <property type="entry name" value="EXPRESSED PROTEIN"/>
    <property type="match status" value="1"/>
</dbReference>
<evidence type="ECO:0000313" key="2">
    <source>
        <dbReference type="EMBL" id="KAF8709969.1"/>
    </source>
</evidence>
<dbReference type="Pfam" id="PF07797">
    <property type="entry name" value="DUF1639"/>
    <property type="match status" value="1"/>
</dbReference>
<comment type="caution">
    <text evidence="2">The sequence shown here is derived from an EMBL/GenBank/DDBJ whole genome shotgun (WGS) entry which is preliminary data.</text>
</comment>
<feature type="region of interest" description="Disordered" evidence="1">
    <location>
        <begin position="331"/>
        <end position="354"/>
    </location>
</feature>
<organism evidence="2 3">
    <name type="scientific">Digitaria exilis</name>
    <dbReference type="NCBI Taxonomy" id="1010633"/>
    <lineage>
        <taxon>Eukaryota</taxon>
        <taxon>Viridiplantae</taxon>
        <taxon>Streptophyta</taxon>
        <taxon>Embryophyta</taxon>
        <taxon>Tracheophyta</taxon>
        <taxon>Spermatophyta</taxon>
        <taxon>Magnoliopsida</taxon>
        <taxon>Liliopsida</taxon>
        <taxon>Poales</taxon>
        <taxon>Poaceae</taxon>
        <taxon>PACMAD clade</taxon>
        <taxon>Panicoideae</taxon>
        <taxon>Panicodae</taxon>
        <taxon>Paniceae</taxon>
        <taxon>Anthephorinae</taxon>
        <taxon>Digitaria</taxon>
    </lineage>
</organism>
<keyword evidence="3" id="KW-1185">Reference proteome</keyword>
<dbReference type="Proteomes" id="UP000636709">
    <property type="component" value="Unassembled WGS sequence"/>
</dbReference>
<evidence type="ECO:0000313" key="3">
    <source>
        <dbReference type="Proteomes" id="UP000636709"/>
    </source>
</evidence>
<feature type="region of interest" description="Disordered" evidence="1">
    <location>
        <begin position="26"/>
        <end position="127"/>
    </location>
</feature>
<protein>
    <submittedName>
        <fullName evidence="2">Uncharacterized protein</fullName>
    </submittedName>
</protein>